<reference evidence="6 7" key="1">
    <citation type="submission" date="2015-09" db="EMBL/GenBank/DDBJ databases">
        <authorList>
            <consortium name="Pathogen Informatics"/>
            <person name="Wu L."/>
            <person name="Ma J."/>
        </authorList>
    </citation>
    <scope>NUCLEOTIDE SEQUENCE [LARGE SCALE GENOMIC DNA]</scope>
    <source>
        <strain evidence="6 7">2789STDY5834858</strain>
    </source>
</reference>
<keyword evidence="4" id="KW-0411">Iron-sulfur</keyword>
<accession>A0ABP2ANN1</accession>
<dbReference type="Gene3D" id="2.40.40.20">
    <property type="match status" value="1"/>
</dbReference>
<dbReference type="PANTHER" id="PTHR43742">
    <property type="entry name" value="TRIMETHYLAMINE-N-OXIDE REDUCTASE"/>
    <property type="match status" value="1"/>
</dbReference>
<dbReference type="EMBL" id="CYZR01000002">
    <property type="protein sequence ID" value="CUN70100.1"/>
    <property type="molecule type" value="Genomic_DNA"/>
</dbReference>
<evidence type="ECO:0000313" key="6">
    <source>
        <dbReference type="EMBL" id="CUN70100.1"/>
    </source>
</evidence>
<dbReference type="Pfam" id="PF04879">
    <property type="entry name" value="Molybdop_Fe4S4"/>
    <property type="match status" value="1"/>
</dbReference>
<name>A0ABP2ANN1_SARVE</name>
<organism evidence="6 7">
    <name type="scientific">Sarcina ventriculi</name>
    <name type="common">Clostridium ventriculi</name>
    <dbReference type="NCBI Taxonomy" id="1267"/>
    <lineage>
        <taxon>Bacteria</taxon>
        <taxon>Bacillati</taxon>
        <taxon>Bacillota</taxon>
        <taxon>Clostridia</taxon>
        <taxon>Eubacteriales</taxon>
        <taxon>Clostridiaceae</taxon>
        <taxon>Sarcina</taxon>
    </lineage>
</organism>
<dbReference type="SUPFAM" id="SSF50692">
    <property type="entry name" value="ADC-like"/>
    <property type="match status" value="1"/>
</dbReference>
<evidence type="ECO:0000256" key="1">
    <source>
        <dbReference type="ARBA" id="ARBA00010312"/>
    </source>
</evidence>
<dbReference type="RefSeq" id="WP_055258037.1">
    <property type="nucleotide sequence ID" value="NZ_CABIXL010000002.1"/>
</dbReference>
<dbReference type="InterPro" id="IPR006657">
    <property type="entry name" value="MoPterin_dinucl-bd_dom"/>
</dbReference>
<dbReference type="Proteomes" id="UP000095488">
    <property type="component" value="Unassembled WGS sequence"/>
</dbReference>
<feature type="domain" description="4Fe-4S Mo/W bis-MGD-type" evidence="5">
    <location>
        <begin position="1"/>
        <end position="57"/>
    </location>
</feature>
<comment type="caution">
    <text evidence="6">The sequence shown here is derived from an EMBL/GenBank/DDBJ whole genome shotgun (WGS) entry which is preliminary data.</text>
</comment>
<dbReference type="InterPro" id="IPR050612">
    <property type="entry name" value="Prok_Mopterin_Oxidored"/>
</dbReference>
<evidence type="ECO:0000256" key="3">
    <source>
        <dbReference type="ARBA" id="ARBA00023004"/>
    </source>
</evidence>
<dbReference type="Pfam" id="PF00384">
    <property type="entry name" value="Molybdopterin"/>
    <property type="match status" value="1"/>
</dbReference>
<dbReference type="InterPro" id="IPR006963">
    <property type="entry name" value="Mopterin_OxRdtase_4Fe-4S_dom"/>
</dbReference>
<dbReference type="Gene3D" id="3.40.50.740">
    <property type="match status" value="1"/>
</dbReference>
<dbReference type="GO" id="GO:0016491">
    <property type="term" value="F:oxidoreductase activity"/>
    <property type="evidence" value="ECO:0007669"/>
    <property type="project" value="UniProtKB-KW"/>
</dbReference>
<evidence type="ECO:0000313" key="7">
    <source>
        <dbReference type="Proteomes" id="UP000095488"/>
    </source>
</evidence>
<sequence length="680" mass="77061">MKKFSHGCTLDCFDCCKFNVYNDNGTLKIEGDKNHPYTNGFICEKGLSHLKRLNHKDRIYTPLLKINGKFKEISFERALNIMAERLTYYKKNFSSKSILHYDQFGSGSSLKSIADIFFNFYGGVNKADGGPCWSAGMRATKYDFGDAKSHSLSDMLNSKSIFLWGKNPANTSIHTLNIIKKAKEKNIPIIVIDPIFSETAKLADKYIKIIPGTDGALALAMAKIIIKNNAYNKDFIEKHVVGFNEFKNYLNTLSLDYLCEECGVSLEEIINITNIYINKFSTILIGYGVQKYINGGNSIRCINALGAITGQIGKSGGGINYANKVFTRILNLDPYNSEHFATNNFFQVSKISNFINKCNSLNLKEEGIFEAQTVVHDSIANENNLYKTPIKMAVITKSNLLNQLPDINSLKKAFKTIEFKVCFDMFLTDTASICDLFIPCTNTLESEDILFSSMSNPYIIYNEKVTEPKHRLMDEYNFFMELAKIMNIKTYPKVSKKEYLKKIIEPLTHSNKDITLDYLKDNCFTLHKDVAWEDLSFKTPSKKYELFSSLAKDECGHPLPTYLKSKNHPKNLLRLITVHGKDSLSSQHFIDKGGICEFFINENTCKEFNITDKEIVILKTKNGKIKAKALIDNGIPNNAIKIYVGWWEKHGNPNILTSSNISDIGGQITYNDSFVEIKKE</sequence>
<dbReference type="SUPFAM" id="SSF53706">
    <property type="entry name" value="Formate dehydrogenase/DMSO reductase, domains 1-3"/>
    <property type="match status" value="1"/>
</dbReference>
<keyword evidence="2" id="KW-0479">Metal-binding</keyword>
<dbReference type="PANTHER" id="PTHR43742:SF6">
    <property type="entry name" value="OXIDOREDUCTASE YYAE-RELATED"/>
    <property type="match status" value="1"/>
</dbReference>
<gene>
    <name evidence="6" type="primary">fdhF_2</name>
    <name evidence="6" type="ORF">ERS852473_00895</name>
</gene>
<evidence type="ECO:0000256" key="2">
    <source>
        <dbReference type="ARBA" id="ARBA00022723"/>
    </source>
</evidence>
<dbReference type="InterPro" id="IPR009010">
    <property type="entry name" value="Asp_de-COase-like_dom_sf"/>
</dbReference>
<protein>
    <submittedName>
        <fullName evidence="6">Formate dehydrogenase H</fullName>
        <ecNumber evidence="6">1.2.1.2</ecNumber>
    </submittedName>
</protein>
<dbReference type="CDD" id="cd02766">
    <property type="entry name" value="MopB_3"/>
    <property type="match status" value="1"/>
</dbReference>
<proteinExistence type="inferred from homology"/>
<dbReference type="Gene3D" id="3.30.2070.10">
    <property type="entry name" value="Formate dehydrogenase/DMSO reductase"/>
    <property type="match status" value="1"/>
</dbReference>
<keyword evidence="6" id="KW-0560">Oxidoreductase</keyword>
<dbReference type="PROSITE" id="PS51669">
    <property type="entry name" value="4FE4S_MOW_BIS_MGD"/>
    <property type="match status" value="1"/>
</dbReference>
<keyword evidence="7" id="KW-1185">Reference proteome</keyword>
<evidence type="ECO:0000259" key="5">
    <source>
        <dbReference type="PROSITE" id="PS51669"/>
    </source>
</evidence>
<evidence type="ECO:0000256" key="4">
    <source>
        <dbReference type="ARBA" id="ARBA00023014"/>
    </source>
</evidence>
<dbReference type="InterPro" id="IPR006656">
    <property type="entry name" value="Mopterin_OxRdtase"/>
</dbReference>
<keyword evidence="3" id="KW-0408">Iron</keyword>
<dbReference type="Pfam" id="PF01568">
    <property type="entry name" value="Molydop_binding"/>
    <property type="match status" value="1"/>
</dbReference>
<dbReference type="SMART" id="SM00926">
    <property type="entry name" value="Molybdop_Fe4S4"/>
    <property type="match status" value="1"/>
</dbReference>
<dbReference type="Gene3D" id="3.40.228.10">
    <property type="entry name" value="Dimethylsulfoxide Reductase, domain 2"/>
    <property type="match status" value="1"/>
</dbReference>
<dbReference type="Gene3D" id="2.20.25.90">
    <property type="entry name" value="ADC-like domains"/>
    <property type="match status" value="1"/>
</dbReference>
<comment type="similarity">
    <text evidence="1">Belongs to the prokaryotic molybdopterin-containing oxidoreductase family.</text>
</comment>
<dbReference type="EC" id="1.2.1.2" evidence="6"/>